<feature type="domain" description="AB hydrolase-1" evidence="4">
    <location>
        <begin position="50"/>
        <end position="290"/>
    </location>
</feature>
<evidence type="ECO:0000313" key="6">
    <source>
        <dbReference type="Proteomes" id="UP001464923"/>
    </source>
</evidence>
<dbReference type="PROSITE" id="PS00455">
    <property type="entry name" value="AMP_BINDING"/>
    <property type="match status" value="1"/>
</dbReference>
<reference evidence="5 6" key="1">
    <citation type="submission" date="2024-03" db="EMBL/GenBank/DDBJ databases">
        <title>Draft genome sequence of Pseudonocardia tropica JCM 19149.</title>
        <authorList>
            <person name="Butdee W."/>
            <person name="Duangmal K."/>
        </authorList>
    </citation>
    <scope>NUCLEOTIDE SEQUENCE [LARGE SCALE GENOMIC DNA]</scope>
    <source>
        <strain evidence="5 6">JCM 19149</strain>
    </source>
</reference>
<dbReference type="GO" id="GO:0016787">
    <property type="term" value="F:hydrolase activity"/>
    <property type="evidence" value="ECO:0007669"/>
    <property type="project" value="UniProtKB-KW"/>
</dbReference>
<keyword evidence="6" id="KW-1185">Reference proteome</keyword>
<dbReference type="Pfam" id="PF00561">
    <property type="entry name" value="Abhydrolase_1"/>
    <property type="match status" value="1"/>
</dbReference>
<evidence type="ECO:0000256" key="1">
    <source>
        <dbReference type="ARBA" id="ARBA00006432"/>
    </source>
</evidence>
<dbReference type="PANTHER" id="PTHR43201">
    <property type="entry name" value="ACYL-COA SYNTHETASE"/>
    <property type="match status" value="1"/>
</dbReference>
<dbReference type="EMBL" id="JBEDNP010000018">
    <property type="protein sequence ID" value="MEQ3541782.1"/>
    <property type="molecule type" value="Genomic_DNA"/>
</dbReference>
<evidence type="ECO:0000259" key="4">
    <source>
        <dbReference type="Pfam" id="PF00561"/>
    </source>
</evidence>
<gene>
    <name evidence="5" type="ORF">WHI96_23490</name>
</gene>
<dbReference type="SUPFAM" id="SSF56801">
    <property type="entry name" value="Acetyl-CoA synthetase-like"/>
    <property type="match status" value="1"/>
</dbReference>
<dbReference type="Gene3D" id="3.40.50.1820">
    <property type="entry name" value="alpha/beta hydrolase"/>
    <property type="match status" value="1"/>
</dbReference>
<dbReference type="Pfam" id="PF00501">
    <property type="entry name" value="AMP-binding"/>
    <property type="match status" value="1"/>
</dbReference>
<dbReference type="InterPro" id="IPR000873">
    <property type="entry name" value="AMP-dep_synth/lig_dom"/>
</dbReference>
<dbReference type="Proteomes" id="UP001464923">
    <property type="component" value="Unassembled WGS sequence"/>
</dbReference>
<evidence type="ECO:0000256" key="2">
    <source>
        <dbReference type="ARBA" id="ARBA00022598"/>
    </source>
</evidence>
<dbReference type="InterPro" id="IPR042099">
    <property type="entry name" value="ANL_N_sf"/>
</dbReference>
<accession>A0ABV1K0Q9</accession>
<feature type="domain" description="AMP-dependent synthetase/ligase" evidence="3">
    <location>
        <begin position="336"/>
        <end position="699"/>
    </location>
</feature>
<organism evidence="5 6">
    <name type="scientific">Pseudonocardia tropica</name>
    <dbReference type="NCBI Taxonomy" id="681289"/>
    <lineage>
        <taxon>Bacteria</taxon>
        <taxon>Bacillati</taxon>
        <taxon>Actinomycetota</taxon>
        <taxon>Actinomycetes</taxon>
        <taxon>Pseudonocardiales</taxon>
        <taxon>Pseudonocardiaceae</taxon>
        <taxon>Pseudonocardia</taxon>
    </lineage>
</organism>
<proteinExistence type="inferred from homology"/>
<dbReference type="InterPro" id="IPR020845">
    <property type="entry name" value="AMP-binding_CS"/>
</dbReference>
<evidence type="ECO:0000313" key="5">
    <source>
        <dbReference type="EMBL" id="MEQ3541782.1"/>
    </source>
</evidence>
<keyword evidence="2" id="KW-0436">Ligase</keyword>
<dbReference type="RefSeq" id="WP_345647320.1">
    <property type="nucleotide sequence ID" value="NZ_BAABLY010000050.1"/>
</dbReference>
<dbReference type="SUPFAM" id="SSF53474">
    <property type="entry name" value="alpha/beta-Hydrolases"/>
    <property type="match status" value="1"/>
</dbReference>
<dbReference type="Gene3D" id="3.40.50.12780">
    <property type="entry name" value="N-terminal domain of ligase-like"/>
    <property type="match status" value="1"/>
</dbReference>
<protein>
    <submittedName>
        <fullName evidence="5">Alpha/beta fold hydrolase</fullName>
    </submittedName>
</protein>
<comment type="caution">
    <text evidence="5">The sequence shown here is derived from an EMBL/GenBank/DDBJ whole genome shotgun (WGS) entry which is preliminary data.</text>
</comment>
<comment type="similarity">
    <text evidence="1">Belongs to the ATP-dependent AMP-binding enzyme family.</text>
</comment>
<dbReference type="PANTHER" id="PTHR43201:SF5">
    <property type="entry name" value="MEDIUM-CHAIN ACYL-COA LIGASE ACSF2, MITOCHONDRIAL"/>
    <property type="match status" value="1"/>
</dbReference>
<name>A0ABV1K0Q9_9PSEU</name>
<sequence length="854" mass="88439">MSRATVAATLPPRLPGLDPAWSRLVTADDADGVPRTWHVLDNGAEPSTGTMLCVHGNPTWSYLWRRFLDHAPPGWRVLAVDQLGMGHSDRTAEPRTFGRRVDDLGVVTDALGVTGPVVSVGHDWGGPISLGWALAHRAQVRGVVLANTGVHQPAGSPAPALIRLARTPLLRAGVCTATPVFVRAAGVLSRPALDGAVRDALAEPYRSAERRRAVGDFVADIPLEPGHPSTPVLDRVKAGLADLGDVPVLALWGPRDPVFSDRYLRDLLARVPHADVHRYETASHLVTEDAPRTARDTWAWVEEVTGGGGRPAPAPPSTARPALWAGLDERVDDPSTAVVELAGLRRHVSFALLGRRVRDIAAGLAAHGVRPGERVALLVPPGADLTAAVYACWRAGAVIVVADPGLGPAGLARALRGAAPDHVVGAARGLALARLAGIPGRRIATDTLSPVTRRLLGVGADLAGLARAGRGRALPPAPSADAECAVLFTSGSTGPAKGVVYRHRQATAQVAALRTAFGITPEDRLVAAFPPFALYGAALGIAAAVPDAPVPGRLTAVALAEAAAAVAATVVFASPAALRTVVATAGGATCERHRAALARVRLVVSAGAPVPAALLHALRAVLPHAEPHTPYGMTEALPVTDITLAGIDAAGSGDGVCVGRPLVGVAVRVSPLTPTGDATGPLTDTPGVTGELCIRAGHVKDRYDRLWGTERETSRDPGWHRSGDVAHLDDTGRVWVEGRLAHVVTTPEGPVGPVGIEQRVQRVTGGLVAVVGVGPPGTQLVVVVLSREGARGRSGTARPALARSVRHAAGREVAAVLVTDRLPLDVRHAAKIDRARVARWAGLVLAGRRAGGRP</sequence>
<evidence type="ECO:0000259" key="3">
    <source>
        <dbReference type="Pfam" id="PF00501"/>
    </source>
</evidence>
<dbReference type="InterPro" id="IPR000073">
    <property type="entry name" value="AB_hydrolase_1"/>
</dbReference>
<keyword evidence="5" id="KW-0378">Hydrolase</keyword>
<dbReference type="InterPro" id="IPR029058">
    <property type="entry name" value="AB_hydrolase_fold"/>
</dbReference>